<dbReference type="EMBL" id="UFYA01000001">
    <property type="protein sequence ID" value="STD03388.1"/>
    <property type="molecule type" value="Genomic_DNA"/>
</dbReference>
<dbReference type="InterPro" id="IPR036291">
    <property type="entry name" value="NAD(P)-bd_dom_sf"/>
</dbReference>
<name>A0AA46BL74_9MICO</name>
<evidence type="ECO:0000256" key="2">
    <source>
        <dbReference type="ARBA" id="ARBA00023002"/>
    </source>
</evidence>
<comment type="similarity">
    <text evidence="1">Belongs to the Gfo/Idh/MocA family.</text>
</comment>
<dbReference type="InterPro" id="IPR000683">
    <property type="entry name" value="Gfo/Idh/MocA-like_OxRdtase_N"/>
</dbReference>
<accession>A0AA46BL74</accession>
<reference evidence="6 7" key="1">
    <citation type="submission" date="2018-06" db="EMBL/GenBank/DDBJ databases">
        <authorList>
            <consortium name="Pathogen Informatics"/>
            <person name="Doyle S."/>
        </authorList>
    </citation>
    <scope>NUCLEOTIDE SEQUENCE [LARGE SCALE GENOMIC DNA]</scope>
    <source>
        <strain evidence="6 7">NCTC7915</strain>
    </source>
</reference>
<dbReference type="Proteomes" id="UP000254118">
    <property type="component" value="Unassembled WGS sequence"/>
</dbReference>
<evidence type="ECO:0000313" key="7">
    <source>
        <dbReference type="Proteomes" id="UP000254118"/>
    </source>
</evidence>
<dbReference type="PANTHER" id="PTHR43708">
    <property type="entry name" value="CONSERVED EXPRESSED OXIDOREDUCTASE (EUROFUNG)"/>
    <property type="match status" value="1"/>
</dbReference>
<comment type="caution">
    <text evidence="6">The sequence shown here is derived from an EMBL/GenBank/DDBJ whole genome shotgun (WGS) entry which is preliminary data.</text>
</comment>
<dbReference type="PANTHER" id="PTHR43708:SF5">
    <property type="entry name" value="CONSERVED EXPRESSED OXIDOREDUCTASE (EUROFUNG)-RELATED"/>
    <property type="match status" value="1"/>
</dbReference>
<dbReference type="GO" id="GO:0016491">
    <property type="term" value="F:oxidoreductase activity"/>
    <property type="evidence" value="ECO:0007669"/>
    <property type="project" value="UniProtKB-KW"/>
</dbReference>
<keyword evidence="2 6" id="KW-0560">Oxidoreductase</keyword>
<keyword evidence="3" id="KW-0520">NAD</keyword>
<gene>
    <name evidence="6" type="primary">yvaA</name>
    <name evidence="6" type="ORF">NCTC7915_00082</name>
</gene>
<feature type="domain" description="Gfo/Idh/MocA-like oxidoreductase N-terminal" evidence="4">
    <location>
        <begin position="1"/>
        <end position="120"/>
    </location>
</feature>
<feature type="domain" description="GFO/IDH/MocA-like oxidoreductase" evidence="5">
    <location>
        <begin position="132"/>
        <end position="248"/>
    </location>
</feature>
<dbReference type="SUPFAM" id="SSF55347">
    <property type="entry name" value="Glyceraldehyde-3-phosphate dehydrogenase-like, C-terminal domain"/>
    <property type="match status" value="1"/>
</dbReference>
<dbReference type="SUPFAM" id="SSF51735">
    <property type="entry name" value="NAD(P)-binding Rossmann-fold domains"/>
    <property type="match status" value="1"/>
</dbReference>
<sequence length="342" mass="36741">MRIALAGYSYGRTLHAPLIAQAGGQIVAVATSHPDRVAQAKADLPGAMVVPDVTALVDVVVRVGADAVVLCTPTGKHVEHVRQVIAAGVPCVVDKPMAVFADEADALVQLARQERVPLTVFQNRRWDAGPLALAQVVQRGDLGQVRRFEMSFSRWRPEPKQRWRENADWREGGGVLNDLGPHVIDTAVQVMGPVASVYAEVNAFTTPADDDVLLWLRHVRGGSSILRASSFDPFPAPRFRVTGTKAAFVYEDGPDTIGVLPDLADAQGGTGWVYAGSERWPGPAVSETGAEFYRILSAALQGQGYEDRQAGMPVDPMDAVHSIRVGQAARLSAAQSRVVQVE</sequence>
<dbReference type="InterPro" id="IPR055170">
    <property type="entry name" value="GFO_IDH_MocA-like_dom"/>
</dbReference>
<evidence type="ECO:0000259" key="5">
    <source>
        <dbReference type="Pfam" id="PF22725"/>
    </source>
</evidence>
<dbReference type="Pfam" id="PF22725">
    <property type="entry name" value="GFO_IDH_MocA_C3"/>
    <property type="match status" value="1"/>
</dbReference>
<dbReference type="AlphaFoldDB" id="A0AA46BL74"/>
<evidence type="ECO:0000256" key="3">
    <source>
        <dbReference type="ARBA" id="ARBA00023027"/>
    </source>
</evidence>
<organism evidence="6 7">
    <name type="scientific">Dermatophilus congolensis</name>
    <dbReference type="NCBI Taxonomy" id="1863"/>
    <lineage>
        <taxon>Bacteria</taxon>
        <taxon>Bacillati</taxon>
        <taxon>Actinomycetota</taxon>
        <taxon>Actinomycetes</taxon>
        <taxon>Micrococcales</taxon>
        <taxon>Dermatophilaceae</taxon>
        <taxon>Dermatophilus</taxon>
    </lineage>
</organism>
<evidence type="ECO:0000259" key="4">
    <source>
        <dbReference type="Pfam" id="PF01408"/>
    </source>
</evidence>
<dbReference type="Gene3D" id="3.30.360.10">
    <property type="entry name" value="Dihydrodipicolinate Reductase, domain 2"/>
    <property type="match status" value="1"/>
</dbReference>
<proteinExistence type="inferred from homology"/>
<dbReference type="InterPro" id="IPR051317">
    <property type="entry name" value="Gfo/Idh/MocA_oxidoreduct"/>
</dbReference>
<dbReference type="Pfam" id="PF01408">
    <property type="entry name" value="GFO_IDH_MocA"/>
    <property type="match status" value="1"/>
</dbReference>
<evidence type="ECO:0000313" key="6">
    <source>
        <dbReference type="EMBL" id="STD03388.1"/>
    </source>
</evidence>
<dbReference type="EC" id="1.-.-.-" evidence="6"/>
<protein>
    <submittedName>
        <fullName evidence="6">Uncharacterized oxidoreductase yvaA</fullName>
        <ecNumber evidence="6">1.-.-.-</ecNumber>
    </submittedName>
</protein>
<evidence type="ECO:0000256" key="1">
    <source>
        <dbReference type="ARBA" id="ARBA00010928"/>
    </source>
</evidence>
<dbReference type="RefSeq" id="WP_115029076.1">
    <property type="nucleotide sequence ID" value="NZ_UFYA01000001.1"/>
</dbReference>
<dbReference type="Gene3D" id="3.40.50.720">
    <property type="entry name" value="NAD(P)-binding Rossmann-like Domain"/>
    <property type="match status" value="1"/>
</dbReference>
<dbReference type="GO" id="GO:0000166">
    <property type="term" value="F:nucleotide binding"/>
    <property type="evidence" value="ECO:0007669"/>
    <property type="project" value="InterPro"/>
</dbReference>